<dbReference type="AlphaFoldDB" id="E1NRF8"/>
<feature type="domain" description="Topo IA-type catalytic" evidence="1">
    <location>
        <begin position="1"/>
        <end position="87"/>
    </location>
</feature>
<dbReference type="InterPro" id="IPR013497">
    <property type="entry name" value="Topo_IA_cen"/>
</dbReference>
<dbReference type="GO" id="GO:0003917">
    <property type="term" value="F:DNA topoisomerase type I (single strand cut, ATP-independent) activity"/>
    <property type="evidence" value="ECO:0007669"/>
    <property type="project" value="InterPro"/>
</dbReference>
<name>E1NRF8_9LACO</name>
<dbReference type="InterPro" id="IPR013825">
    <property type="entry name" value="Topo_IA_cen_sub2"/>
</dbReference>
<dbReference type="Gene3D" id="2.70.20.10">
    <property type="entry name" value="Topoisomerase I, domain 3"/>
    <property type="match status" value="1"/>
</dbReference>
<organism evidence="2 3">
    <name type="scientific">Lactobacillus iners LactinV 01V1-a</name>
    <dbReference type="NCBI Taxonomy" id="879297"/>
    <lineage>
        <taxon>Bacteria</taxon>
        <taxon>Bacillati</taxon>
        <taxon>Bacillota</taxon>
        <taxon>Bacilli</taxon>
        <taxon>Lactobacillales</taxon>
        <taxon>Lactobacillaceae</taxon>
        <taxon>Lactobacillus</taxon>
    </lineage>
</organism>
<dbReference type="PANTHER" id="PTHR42785:SF1">
    <property type="entry name" value="DNA TOPOISOMERASE"/>
    <property type="match status" value="1"/>
</dbReference>
<dbReference type="EMBL" id="AEHQ01000011">
    <property type="protein sequence ID" value="EFO71298.1"/>
    <property type="molecule type" value="Genomic_DNA"/>
</dbReference>
<dbReference type="PANTHER" id="PTHR42785">
    <property type="entry name" value="DNA TOPOISOMERASE, TYPE IA, CORE"/>
    <property type="match status" value="1"/>
</dbReference>
<sequence>MKLLDQLLLLVTPESIKDYLTPEEYRLYNLIWSRFIASQMNAAIYDTVRADIVQNDVTFRTTGSKLKFAGFTKVYDSNSEKTKIYPN</sequence>
<evidence type="ECO:0000259" key="1">
    <source>
        <dbReference type="PROSITE" id="PS52039"/>
    </source>
</evidence>
<dbReference type="Pfam" id="PF01131">
    <property type="entry name" value="Topoisom_bac"/>
    <property type="match status" value="1"/>
</dbReference>
<evidence type="ECO:0000313" key="3">
    <source>
        <dbReference type="Proteomes" id="UP000003648"/>
    </source>
</evidence>
<gene>
    <name evidence="2" type="ORF">HMPREF9211_1331</name>
</gene>
<dbReference type="GO" id="GO:0003677">
    <property type="term" value="F:DNA binding"/>
    <property type="evidence" value="ECO:0007669"/>
    <property type="project" value="InterPro"/>
</dbReference>
<dbReference type="PROSITE" id="PS52039">
    <property type="entry name" value="TOPO_IA_2"/>
    <property type="match status" value="1"/>
</dbReference>
<dbReference type="Proteomes" id="UP000003648">
    <property type="component" value="Unassembled WGS sequence"/>
</dbReference>
<proteinExistence type="predicted"/>
<accession>E1NRF8</accession>
<dbReference type="InterPro" id="IPR000380">
    <property type="entry name" value="Topo_IA"/>
</dbReference>
<dbReference type="InterPro" id="IPR013826">
    <property type="entry name" value="Topo_IA_cen_sub3"/>
</dbReference>
<dbReference type="Gene3D" id="1.10.290.10">
    <property type="entry name" value="Topoisomerase I, domain 4"/>
    <property type="match status" value="1"/>
</dbReference>
<comment type="caution">
    <text evidence="2">The sequence shown here is derived from an EMBL/GenBank/DDBJ whole genome shotgun (WGS) entry which is preliminary data.</text>
</comment>
<dbReference type="GO" id="GO:0006265">
    <property type="term" value="P:DNA topological change"/>
    <property type="evidence" value="ECO:0007669"/>
    <property type="project" value="InterPro"/>
</dbReference>
<dbReference type="InterPro" id="IPR023405">
    <property type="entry name" value="Topo_IA_core_domain"/>
</dbReference>
<dbReference type="SUPFAM" id="SSF56712">
    <property type="entry name" value="Prokaryotic type I DNA topoisomerase"/>
    <property type="match status" value="1"/>
</dbReference>
<protein>
    <recommendedName>
        <fullName evidence="1">Topo IA-type catalytic domain-containing protein</fullName>
    </recommendedName>
</protein>
<reference evidence="2 3" key="1">
    <citation type="submission" date="2010-09" db="EMBL/GenBank/DDBJ databases">
        <authorList>
            <person name="Durkin A.S."/>
            <person name="Madupu R."/>
            <person name="Torralba M."/>
            <person name="Gillis M."/>
            <person name="Methe B."/>
            <person name="Sutton G."/>
            <person name="Nelson K.E."/>
        </authorList>
    </citation>
    <scope>NUCLEOTIDE SEQUENCE [LARGE SCALE GENOMIC DNA]</scope>
    <source>
        <strain evidence="2 3">LactinV 01V1-a</strain>
    </source>
</reference>
<evidence type="ECO:0000313" key="2">
    <source>
        <dbReference type="EMBL" id="EFO71298.1"/>
    </source>
</evidence>